<gene>
    <name evidence="1" type="ORF">MNBD_GAMMA22-2837</name>
</gene>
<organism evidence="1">
    <name type="scientific">hydrothermal vent metagenome</name>
    <dbReference type="NCBI Taxonomy" id="652676"/>
    <lineage>
        <taxon>unclassified sequences</taxon>
        <taxon>metagenomes</taxon>
        <taxon>ecological metagenomes</taxon>
    </lineage>
</organism>
<accession>A0A3B1B6G7</accession>
<protein>
    <submittedName>
        <fullName evidence="1">Uncharacterized protein</fullName>
    </submittedName>
</protein>
<reference evidence="1" key="1">
    <citation type="submission" date="2018-06" db="EMBL/GenBank/DDBJ databases">
        <authorList>
            <person name="Zhirakovskaya E."/>
        </authorList>
    </citation>
    <scope>NUCLEOTIDE SEQUENCE</scope>
</reference>
<evidence type="ECO:0000313" key="1">
    <source>
        <dbReference type="EMBL" id="VAX00687.1"/>
    </source>
</evidence>
<name>A0A3B1B6G7_9ZZZZ</name>
<dbReference type="EMBL" id="UOFS01000045">
    <property type="protein sequence ID" value="VAX00687.1"/>
    <property type="molecule type" value="Genomic_DNA"/>
</dbReference>
<dbReference type="AlphaFoldDB" id="A0A3B1B6G7"/>
<sequence length="149" mass="16998">MSNNAVFCISDNTKTIRLTVYRCKPNIFLKQLTQSLNALDDLNVDNIVMYFLDNGFELDAETSSSFKPVNMCTPLLVNWAWLLDFESKILYYWDVTAALNGMQQTIEQSSISPMDYSEWIASEAVTDYQTQVKNSQSELHNVGITIAKF</sequence>
<proteinExistence type="predicted"/>